<dbReference type="AlphaFoldDB" id="A0A7X2MVS6"/>
<evidence type="ECO:0000256" key="2">
    <source>
        <dbReference type="ARBA" id="ARBA00023315"/>
    </source>
</evidence>
<keyword evidence="2" id="KW-0012">Acyltransferase</keyword>
<dbReference type="RefSeq" id="WP_154529857.1">
    <property type="nucleotide sequence ID" value="NZ_VULX01000001.1"/>
</dbReference>
<proteinExistence type="inferred from homology"/>
<dbReference type="Pfam" id="PF13302">
    <property type="entry name" value="Acetyltransf_3"/>
    <property type="match status" value="1"/>
</dbReference>
<reference evidence="5 6" key="1">
    <citation type="submission" date="2019-08" db="EMBL/GenBank/DDBJ databases">
        <title>In-depth cultivation of the pig gut microbiome towards novel bacterial diversity and tailored functional studies.</title>
        <authorList>
            <person name="Wylensek D."/>
            <person name="Hitch T.C.A."/>
            <person name="Clavel T."/>
        </authorList>
    </citation>
    <scope>NUCLEOTIDE SEQUENCE [LARGE SCALE GENOMIC DNA]</scope>
    <source>
        <strain evidence="5 6">WCA-383-APC-5B</strain>
    </source>
</reference>
<evidence type="ECO:0000259" key="4">
    <source>
        <dbReference type="PROSITE" id="PS51186"/>
    </source>
</evidence>
<dbReference type="PANTHER" id="PTHR43792:SF8">
    <property type="entry name" value="[RIBOSOMAL PROTEIN US5]-ALANINE N-ACETYLTRANSFERASE"/>
    <property type="match status" value="1"/>
</dbReference>
<dbReference type="GO" id="GO:0008999">
    <property type="term" value="F:protein-N-terminal-alanine acetyltransferase activity"/>
    <property type="evidence" value="ECO:0007669"/>
    <property type="project" value="TreeGrafter"/>
</dbReference>
<dbReference type="GO" id="GO:0005737">
    <property type="term" value="C:cytoplasm"/>
    <property type="evidence" value="ECO:0007669"/>
    <property type="project" value="TreeGrafter"/>
</dbReference>
<evidence type="ECO:0000313" key="6">
    <source>
        <dbReference type="Proteomes" id="UP000460287"/>
    </source>
</evidence>
<evidence type="ECO:0000313" key="5">
    <source>
        <dbReference type="EMBL" id="MSR89974.1"/>
    </source>
</evidence>
<protein>
    <submittedName>
        <fullName evidence="5">GNAT family N-acetyltransferase</fullName>
    </submittedName>
</protein>
<accession>A0A7X2MVS6</accession>
<dbReference type="EMBL" id="VULX01000001">
    <property type="protein sequence ID" value="MSR89974.1"/>
    <property type="molecule type" value="Genomic_DNA"/>
</dbReference>
<sequence length="181" mass="21350">MEILETDRLILRGWKECDLYDFYEYAKEPGVGPAAGWKPHENIEESQRILNDFIKKQQVWAIVLKENDKVIGSIGLHDDEKRRLDNAKMMGYVLSKDYWGQGLMTEAAKRVVKYVFEDMKSDVLSIYHYPFNKASKRVIEKCNFKFDGILRCATKRFDGIIFDDYCYSILKNEYFKKDNSI</sequence>
<comment type="similarity">
    <text evidence="3">Belongs to the acetyltransferase family. RimJ subfamily.</text>
</comment>
<comment type="caution">
    <text evidence="5">The sequence shown here is derived from an EMBL/GenBank/DDBJ whole genome shotgun (WGS) entry which is preliminary data.</text>
</comment>
<evidence type="ECO:0000256" key="1">
    <source>
        <dbReference type="ARBA" id="ARBA00022679"/>
    </source>
</evidence>
<dbReference type="PROSITE" id="PS51186">
    <property type="entry name" value="GNAT"/>
    <property type="match status" value="1"/>
</dbReference>
<dbReference type="PANTHER" id="PTHR43792">
    <property type="entry name" value="GNAT FAMILY, PUTATIVE (AFU_ORTHOLOGUE AFUA_3G00765)-RELATED-RELATED"/>
    <property type="match status" value="1"/>
</dbReference>
<dbReference type="SUPFAM" id="SSF55729">
    <property type="entry name" value="Acyl-CoA N-acyltransferases (Nat)"/>
    <property type="match status" value="1"/>
</dbReference>
<keyword evidence="6" id="KW-1185">Reference proteome</keyword>
<dbReference type="Gene3D" id="3.40.630.30">
    <property type="match status" value="1"/>
</dbReference>
<dbReference type="InterPro" id="IPR000182">
    <property type="entry name" value="GNAT_dom"/>
</dbReference>
<gene>
    <name evidence="5" type="ORF">FYJ33_00755</name>
</gene>
<evidence type="ECO:0000256" key="3">
    <source>
        <dbReference type="ARBA" id="ARBA00038502"/>
    </source>
</evidence>
<feature type="domain" description="N-acetyltransferase" evidence="4">
    <location>
        <begin position="9"/>
        <end position="172"/>
    </location>
</feature>
<dbReference type="CDD" id="cd04301">
    <property type="entry name" value="NAT_SF"/>
    <property type="match status" value="1"/>
</dbReference>
<organism evidence="5 6">
    <name type="scientific">Inconstantimicrobium porci</name>
    <dbReference type="NCBI Taxonomy" id="2652291"/>
    <lineage>
        <taxon>Bacteria</taxon>
        <taxon>Bacillati</taxon>
        <taxon>Bacillota</taxon>
        <taxon>Clostridia</taxon>
        <taxon>Eubacteriales</taxon>
        <taxon>Clostridiaceae</taxon>
        <taxon>Inconstantimicrobium</taxon>
    </lineage>
</organism>
<dbReference type="InterPro" id="IPR016181">
    <property type="entry name" value="Acyl_CoA_acyltransferase"/>
</dbReference>
<dbReference type="InterPro" id="IPR051531">
    <property type="entry name" value="N-acetyltransferase"/>
</dbReference>
<name>A0A7X2MVS6_9CLOT</name>
<dbReference type="Proteomes" id="UP000460287">
    <property type="component" value="Unassembled WGS sequence"/>
</dbReference>
<keyword evidence="1 5" id="KW-0808">Transferase</keyword>